<dbReference type="Gene3D" id="1.10.510.10">
    <property type="entry name" value="Transferase(Phosphotransferase) domain 1"/>
    <property type="match status" value="1"/>
</dbReference>
<name>A0ABQ0G6P6_9PEZI</name>
<proteinExistence type="predicted"/>
<evidence type="ECO:0000259" key="1">
    <source>
        <dbReference type="PROSITE" id="PS50011"/>
    </source>
</evidence>
<comment type="caution">
    <text evidence="2">The sequence shown here is derived from an EMBL/GenBank/DDBJ whole genome shotgun (WGS) entry which is preliminary data.</text>
</comment>
<sequence length="326" mass="37212">MIEPKNCPALLAPYKAGELLTLRRVDDSSDVKLKIQKPQQSWTLSCSMVVDILSNPNSNNHNGTAHTAFLKLYDWRFASQLRDDQGIEPWTEEFGKQYAGIVLSGNIDGFIERLGDKNFRDETEDDWDAGQNEASLAHEARMMYSSEISVYERLGDIQGTMVPRLIGAVELDITPEDVNPNERQREHFQIKGILLEYIRGFSLSDIISKAPPETWQGIVDQAIRVVHALGDHGVLNKDVRPDNFIVSQCDCNEHSTEFHVFMIDFGQSRLRGDDETDFDWGRDKWQQDEEGAVGLVMQHRLRKVGVEISYVPSYRYLEFAEGEDEE</sequence>
<evidence type="ECO:0000313" key="3">
    <source>
        <dbReference type="Proteomes" id="UP001628179"/>
    </source>
</evidence>
<dbReference type="InterPro" id="IPR000719">
    <property type="entry name" value="Prot_kinase_dom"/>
</dbReference>
<dbReference type="EMBL" id="BAAFSV010000002">
    <property type="protein sequence ID" value="GAB1313412.1"/>
    <property type="molecule type" value="Genomic_DNA"/>
</dbReference>
<dbReference type="PROSITE" id="PS50011">
    <property type="entry name" value="PROTEIN_KINASE_DOM"/>
    <property type="match status" value="1"/>
</dbReference>
<accession>A0ABQ0G6P6</accession>
<feature type="domain" description="Protein kinase" evidence="1">
    <location>
        <begin position="88"/>
        <end position="326"/>
    </location>
</feature>
<keyword evidence="3" id="KW-1185">Reference proteome</keyword>
<dbReference type="InterPro" id="IPR011009">
    <property type="entry name" value="Kinase-like_dom_sf"/>
</dbReference>
<reference evidence="2 3" key="1">
    <citation type="submission" date="2024-09" db="EMBL/GenBank/DDBJ databases">
        <title>Itraconazole resistance in Madurella fahalii resulting from another homologue of gene encoding cytochrome P450 14-alpha sterol demethylase (CYP51).</title>
        <authorList>
            <person name="Yoshioka I."/>
            <person name="Fahal A.H."/>
            <person name="Kaneko S."/>
            <person name="Yaguchi T."/>
        </authorList>
    </citation>
    <scope>NUCLEOTIDE SEQUENCE [LARGE SCALE GENOMIC DNA]</scope>
    <source>
        <strain evidence="2 3">IFM 68171</strain>
    </source>
</reference>
<gene>
    <name evidence="2" type="ORF">MFIFM68171_03622</name>
</gene>
<dbReference type="PANTHER" id="PTHR37171:SF1">
    <property type="entry name" value="SERINE_THREONINE-PROTEIN KINASE YRZF-RELATED"/>
    <property type="match status" value="1"/>
</dbReference>
<dbReference type="Proteomes" id="UP001628179">
    <property type="component" value="Unassembled WGS sequence"/>
</dbReference>
<organism evidence="2 3">
    <name type="scientific">Madurella fahalii</name>
    <dbReference type="NCBI Taxonomy" id="1157608"/>
    <lineage>
        <taxon>Eukaryota</taxon>
        <taxon>Fungi</taxon>
        <taxon>Dikarya</taxon>
        <taxon>Ascomycota</taxon>
        <taxon>Pezizomycotina</taxon>
        <taxon>Sordariomycetes</taxon>
        <taxon>Sordariomycetidae</taxon>
        <taxon>Sordariales</taxon>
        <taxon>Sordariales incertae sedis</taxon>
        <taxon>Madurella</taxon>
    </lineage>
</organism>
<dbReference type="InterPro" id="IPR052396">
    <property type="entry name" value="Meiotic_Drive_Suppr_Kinase"/>
</dbReference>
<dbReference type="SUPFAM" id="SSF56112">
    <property type="entry name" value="Protein kinase-like (PK-like)"/>
    <property type="match status" value="1"/>
</dbReference>
<protein>
    <recommendedName>
        <fullName evidence="1">Protein kinase domain-containing protein</fullName>
    </recommendedName>
</protein>
<dbReference type="PANTHER" id="PTHR37171">
    <property type="entry name" value="SERINE/THREONINE-PROTEIN KINASE YRZF-RELATED"/>
    <property type="match status" value="1"/>
</dbReference>
<evidence type="ECO:0000313" key="2">
    <source>
        <dbReference type="EMBL" id="GAB1313412.1"/>
    </source>
</evidence>
<dbReference type="RefSeq" id="XP_070915144.1">
    <property type="nucleotide sequence ID" value="XM_071059043.1"/>
</dbReference>
<dbReference type="GeneID" id="98174366"/>